<keyword evidence="1" id="KW-0833">Ubl conjugation pathway</keyword>
<organism evidence="5 6">
    <name type="scientific">Alternaria burnsii</name>
    <dbReference type="NCBI Taxonomy" id="1187904"/>
    <lineage>
        <taxon>Eukaryota</taxon>
        <taxon>Fungi</taxon>
        <taxon>Dikarya</taxon>
        <taxon>Ascomycota</taxon>
        <taxon>Pezizomycotina</taxon>
        <taxon>Dothideomycetes</taxon>
        <taxon>Pleosporomycetidae</taxon>
        <taxon>Pleosporales</taxon>
        <taxon>Pleosporineae</taxon>
        <taxon>Pleosporaceae</taxon>
        <taxon>Alternaria</taxon>
        <taxon>Alternaria sect. Alternaria</taxon>
    </lineage>
</organism>
<dbReference type="RefSeq" id="XP_038791987.1">
    <property type="nucleotide sequence ID" value="XM_038926131.1"/>
</dbReference>
<feature type="compositionally biased region" description="Basic and acidic residues" evidence="2">
    <location>
        <begin position="715"/>
        <end position="732"/>
    </location>
</feature>
<proteinExistence type="predicted"/>
<feature type="domain" description="F-box" evidence="4">
    <location>
        <begin position="182"/>
        <end position="230"/>
    </location>
</feature>
<comment type="caution">
    <text evidence="5">The sequence shown here is derived from an EMBL/GenBank/DDBJ whole genome shotgun (WGS) entry which is preliminary data.</text>
</comment>
<dbReference type="Proteomes" id="UP000596902">
    <property type="component" value="Unassembled WGS sequence"/>
</dbReference>
<dbReference type="InterPro" id="IPR001810">
    <property type="entry name" value="F-box_dom"/>
</dbReference>
<feature type="non-terminal residue" evidence="5">
    <location>
        <position position="1"/>
    </location>
</feature>
<evidence type="ECO:0000313" key="6">
    <source>
        <dbReference type="Proteomes" id="UP000596902"/>
    </source>
</evidence>
<dbReference type="PROSITE" id="PS50127">
    <property type="entry name" value="UBC_2"/>
    <property type="match status" value="1"/>
</dbReference>
<feature type="compositionally biased region" description="Basic and acidic residues" evidence="2">
    <location>
        <begin position="687"/>
        <end position="702"/>
    </location>
</feature>
<evidence type="ECO:0008006" key="7">
    <source>
        <dbReference type="Google" id="ProtNLM"/>
    </source>
</evidence>
<evidence type="ECO:0000256" key="2">
    <source>
        <dbReference type="SAM" id="MobiDB-lite"/>
    </source>
</evidence>
<evidence type="ECO:0000259" key="3">
    <source>
        <dbReference type="PROSITE" id="PS50127"/>
    </source>
</evidence>
<sequence length="732" mass="82863">SNSLRRRLLQDIAETKQDPYPNVYLKFDDNDITKACLVLTPDRQEPLHLTISFPDRYPLIAPEIKIQSQIIHPNVFGDYICATMLNTKEGWTPAYTLKGIVIQLLSFFCSDSLEQDHGNNTINLTHYRQQITQAHGRLTNHFVCYSCRFGIDSSPTRADEMEVDSALAPTLVALPLRHPTSLSRLFTLPDEIVLAVLTELETRDILAFSEAVPSIKTMINSYDFIRIRELQCFCLKRSFLNSKLGIGISTKSGNRSLFRSEFDLLSREAFSVFGVRNSVQGVSFDNWLPMPLSRRHWNQVKTEVNACLQNVHNTATMPSHEPYHVDVLYHMMNTVVVQFSSDAEKGYAGPDERSTLSHASEKAVDAYFGLFHLLLCLATEHEEIVVSANKIIQRFMVGPRTKTQFPDLGHVLVAALICDAGLTEELTYEVIREAILRNVVWMLDAKGAGMAELAYLEPSAISRYRTKMTYAASPTSYRLIMFMKLFSSAARPPNKNLIELRDSLFDAHGAPPQGTSTRMAEDIREIHEFNTFQQFLAKMGLKELPSQSQFTAFLRRTITDSIAAGYSIMPLTQSQLFLMRQAKEPDVDIAEGVLVTYNDRRWFRNRSWRKPSFFPNRGDRDSDRNQLDDKFMNSGSGAPAPQTSNDKGDASKKDADKKDSNKDQVNDPSHYKDTFGVQKSAKTPQKAARDQEDYEAQKEHSKSGSNTHSGTGMEYVDRKNIKGDEKQKREGN</sequence>
<reference evidence="5" key="1">
    <citation type="submission" date="2020-01" db="EMBL/GenBank/DDBJ databases">
        <authorList>
            <person name="Feng Z.H.Z."/>
        </authorList>
    </citation>
    <scope>NUCLEOTIDE SEQUENCE</scope>
    <source>
        <strain evidence="5">CBS107.38</strain>
    </source>
</reference>
<accession>A0A8H7BHR8</accession>
<dbReference type="SUPFAM" id="SSF54495">
    <property type="entry name" value="UBC-like"/>
    <property type="match status" value="1"/>
</dbReference>
<gene>
    <name evidence="5" type="ORF">GT037_001084</name>
</gene>
<feature type="domain" description="UBC core" evidence="3">
    <location>
        <begin position="1"/>
        <end position="148"/>
    </location>
</feature>
<dbReference type="InterPro" id="IPR050113">
    <property type="entry name" value="Ub_conjugating_enzyme"/>
</dbReference>
<feature type="compositionally biased region" description="Basic and acidic residues" evidence="2">
    <location>
        <begin position="646"/>
        <end position="673"/>
    </location>
</feature>
<dbReference type="EMBL" id="JAAABM010000001">
    <property type="protein sequence ID" value="KAF7682108.1"/>
    <property type="molecule type" value="Genomic_DNA"/>
</dbReference>
<dbReference type="InterPro" id="IPR000608">
    <property type="entry name" value="UBC"/>
</dbReference>
<dbReference type="PROSITE" id="PS50181">
    <property type="entry name" value="FBOX"/>
    <property type="match status" value="1"/>
</dbReference>
<dbReference type="GeneID" id="62199309"/>
<dbReference type="Pfam" id="PF00179">
    <property type="entry name" value="UQ_con"/>
    <property type="match status" value="1"/>
</dbReference>
<dbReference type="Gene3D" id="3.10.110.10">
    <property type="entry name" value="Ubiquitin Conjugating Enzyme"/>
    <property type="match status" value="1"/>
</dbReference>
<evidence type="ECO:0000256" key="1">
    <source>
        <dbReference type="ARBA" id="ARBA00022786"/>
    </source>
</evidence>
<dbReference type="SMART" id="SM00212">
    <property type="entry name" value="UBCc"/>
    <property type="match status" value="1"/>
</dbReference>
<evidence type="ECO:0000259" key="4">
    <source>
        <dbReference type="PROSITE" id="PS50181"/>
    </source>
</evidence>
<feature type="region of interest" description="Disordered" evidence="2">
    <location>
        <begin position="609"/>
        <end position="732"/>
    </location>
</feature>
<feature type="compositionally biased region" description="Basic and acidic residues" evidence="2">
    <location>
        <begin position="617"/>
        <end position="631"/>
    </location>
</feature>
<reference evidence="5" key="2">
    <citation type="submission" date="2020-08" db="EMBL/GenBank/DDBJ databases">
        <title>Draft Genome Sequence of Cumin Blight Pathogen Alternaria burnsii.</title>
        <authorList>
            <person name="Feng Z."/>
        </authorList>
    </citation>
    <scope>NUCLEOTIDE SEQUENCE</scope>
    <source>
        <strain evidence="5">CBS107.38</strain>
    </source>
</reference>
<protein>
    <recommendedName>
        <fullName evidence="7">UBC core domain-containing protein</fullName>
    </recommendedName>
</protein>
<name>A0A8H7BHR8_9PLEO</name>
<evidence type="ECO:0000313" key="5">
    <source>
        <dbReference type="EMBL" id="KAF7682108.1"/>
    </source>
</evidence>
<dbReference type="PANTHER" id="PTHR24067">
    <property type="entry name" value="UBIQUITIN-CONJUGATING ENZYME E2"/>
    <property type="match status" value="1"/>
</dbReference>
<keyword evidence="6" id="KW-1185">Reference proteome</keyword>
<dbReference type="InterPro" id="IPR016135">
    <property type="entry name" value="UBQ-conjugating_enzyme/RWD"/>
</dbReference>
<dbReference type="AlphaFoldDB" id="A0A8H7BHR8"/>